<protein>
    <recommendedName>
        <fullName evidence="1">Chorismate-utilising enzyme C-terminal domain-containing protein</fullName>
    </recommendedName>
</protein>
<dbReference type="InterPro" id="IPR019999">
    <property type="entry name" value="Anth_synth_I-like"/>
</dbReference>
<comment type="caution">
    <text evidence="2">The sequence shown here is derived from an EMBL/GenBank/DDBJ whole genome shotgun (WGS) entry which is preliminary data.</text>
</comment>
<organism evidence="2 3">
    <name type="scientific">Cryptosporangium japonicum</name>
    <dbReference type="NCBI Taxonomy" id="80872"/>
    <lineage>
        <taxon>Bacteria</taxon>
        <taxon>Bacillati</taxon>
        <taxon>Actinomycetota</taxon>
        <taxon>Actinomycetes</taxon>
        <taxon>Cryptosporangiales</taxon>
        <taxon>Cryptosporangiaceae</taxon>
        <taxon>Cryptosporangium</taxon>
    </lineage>
</organism>
<dbReference type="PANTHER" id="PTHR11236:SF50">
    <property type="entry name" value="AMINODEOXYCHORISMATE SYNTHASE COMPONENT 1"/>
    <property type="match status" value="1"/>
</dbReference>
<dbReference type="InterPro" id="IPR005801">
    <property type="entry name" value="ADC_synthase"/>
</dbReference>
<evidence type="ECO:0000313" key="2">
    <source>
        <dbReference type="EMBL" id="GAA0248803.1"/>
    </source>
</evidence>
<keyword evidence="3" id="KW-1185">Reference proteome</keyword>
<dbReference type="EMBL" id="BAAAGX010000014">
    <property type="protein sequence ID" value="GAA0248803.1"/>
    <property type="molecule type" value="Genomic_DNA"/>
</dbReference>
<accession>A0ABN0UFQ4</accession>
<reference evidence="2 3" key="1">
    <citation type="journal article" date="2019" name="Int. J. Syst. Evol. Microbiol.">
        <title>The Global Catalogue of Microorganisms (GCM) 10K type strain sequencing project: providing services to taxonomists for standard genome sequencing and annotation.</title>
        <authorList>
            <consortium name="The Broad Institute Genomics Platform"/>
            <consortium name="The Broad Institute Genome Sequencing Center for Infectious Disease"/>
            <person name="Wu L."/>
            <person name="Ma J."/>
        </authorList>
    </citation>
    <scope>NUCLEOTIDE SEQUENCE [LARGE SCALE GENOMIC DNA]</scope>
    <source>
        <strain evidence="2 3">JCM 10425</strain>
    </source>
</reference>
<sequence length="378" mass="40046">MIRLDDLRTGRTLGFPDVTTVIEARSAAEVAPALQAVQDAADAGRWAAGYVAYEAASAFDPALLTRPPVPGLPLVWFGVADRPRPVPALEAAPYTTSDWTDGWTYAEYRDAVTAVRAAIAAGETYQCNLTTRLTSLFDGDPGGMYADVASAQRGAYNAYLDLGDHVVASASPELFFRLDGEHLLLRPMKGTAPRGATPAEDAALAEALRTSAKERAENVMIVDLLRNDAARIARTGTVDVPALCRLEHYPTVHQLTSDVTARLRSGVGLVDVFRALFPCGSVTGAPKASTMALIADLESGPRGVYCGAIGVVAPGRRAEFSVAIRTAVIDRRTGVATYGVGSGVTWPSVAADEYAELRAKAAVLSHHISRTTDGRHLV</sequence>
<dbReference type="RefSeq" id="WP_344650127.1">
    <property type="nucleotide sequence ID" value="NZ_BAAAGX010000014.1"/>
</dbReference>
<dbReference type="InterPro" id="IPR015890">
    <property type="entry name" value="Chorismate_C"/>
</dbReference>
<dbReference type="Gene3D" id="3.60.120.10">
    <property type="entry name" value="Anthranilate synthase"/>
    <property type="match status" value="1"/>
</dbReference>
<name>A0ABN0UFQ4_9ACTN</name>
<dbReference type="PANTHER" id="PTHR11236">
    <property type="entry name" value="AMINOBENZOATE/ANTHRANILATE SYNTHASE"/>
    <property type="match status" value="1"/>
</dbReference>
<dbReference type="InterPro" id="IPR005802">
    <property type="entry name" value="ADC_synth_comp_1"/>
</dbReference>
<dbReference type="SUPFAM" id="SSF56322">
    <property type="entry name" value="ADC synthase"/>
    <property type="match status" value="1"/>
</dbReference>
<gene>
    <name evidence="2" type="ORF">GCM10009539_37600</name>
</gene>
<dbReference type="Pfam" id="PF00425">
    <property type="entry name" value="Chorismate_bind"/>
    <property type="match status" value="1"/>
</dbReference>
<proteinExistence type="predicted"/>
<dbReference type="Proteomes" id="UP001500967">
    <property type="component" value="Unassembled WGS sequence"/>
</dbReference>
<evidence type="ECO:0000313" key="3">
    <source>
        <dbReference type="Proteomes" id="UP001500967"/>
    </source>
</evidence>
<dbReference type="NCBIfam" id="TIGR00553">
    <property type="entry name" value="pabB"/>
    <property type="match status" value="1"/>
</dbReference>
<dbReference type="PRINTS" id="PR00095">
    <property type="entry name" value="ANTSNTHASEI"/>
</dbReference>
<feature type="domain" description="Chorismate-utilising enzyme C-terminal" evidence="1">
    <location>
        <begin position="106"/>
        <end position="360"/>
    </location>
</feature>
<evidence type="ECO:0000259" key="1">
    <source>
        <dbReference type="Pfam" id="PF00425"/>
    </source>
</evidence>